<evidence type="ECO:0000313" key="2">
    <source>
        <dbReference type="Proteomes" id="UP000317940"/>
    </source>
</evidence>
<accession>A0A561T761</accession>
<reference evidence="1 2" key="1">
    <citation type="submission" date="2019-06" db="EMBL/GenBank/DDBJ databases">
        <title>Sequencing the genomes of 1000 actinobacteria strains.</title>
        <authorList>
            <person name="Klenk H.-P."/>
        </authorList>
    </citation>
    <scope>NUCLEOTIDE SEQUENCE [LARGE SCALE GENOMIC DNA]</scope>
    <source>
        <strain evidence="1 2">DSM 44826</strain>
    </source>
</reference>
<protein>
    <submittedName>
        <fullName evidence="1">Uncharacterized protein</fullName>
    </submittedName>
</protein>
<proteinExistence type="predicted"/>
<dbReference type="AlphaFoldDB" id="A0A561T761"/>
<evidence type="ECO:0000313" key="1">
    <source>
        <dbReference type="EMBL" id="TWF82937.1"/>
    </source>
</evidence>
<comment type="caution">
    <text evidence="1">The sequence shown here is derived from an EMBL/GenBank/DDBJ whole genome shotgun (WGS) entry which is preliminary data.</text>
</comment>
<organism evidence="1 2">
    <name type="scientific">Kitasatospora viridis</name>
    <dbReference type="NCBI Taxonomy" id="281105"/>
    <lineage>
        <taxon>Bacteria</taxon>
        <taxon>Bacillati</taxon>
        <taxon>Actinomycetota</taxon>
        <taxon>Actinomycetes</taxon>
        <taxon>Kitasatosporales</taxon>
        <taxon>Streptomycetaceae</taxon>
        <taxon>Kitasatospora</taxon>
    </lineage>
</organism>
<dbReference type="Proteomes" id="UP000317940">
    <property type="component" value="Unassembled WGS sequence"/>
</dbReference>
<keyword evidence="2" id="KW-1185">Reference proteome</keyword>
<dbReference type="EMBL" id="VIWT01000004">
    <property type="protein sequence ID" value="TWF82937.1"/>
    <property type="molecule type" value="Genomic_DNA"/>
</dbReference>
<sequence>MACEHAGMDEDEQIYPADLLGRRLLRVTTSWHRHGGAEPALLHLWLHLADLGPVRFHTPGEQLELTVDQPHGPYSMGEHGSVSVLEDSPEVAFTRFLGQPVCSVRDVEYRNGPVEKLGGLTFQFPGGTVHLLAFQDELVITEAADLGAVDPHLHEDVTLVRVERITHGFPAQWYAWTTAGRRLLLHYRHGTGTVEHQISEDGTDCRDWTSWEDGTGRGEIELAAFLDRSGLRLAPGAEVSEPGAAGVRR</sequence>
<name>A0A561T761_9ACTN</name>
<gene>
    <name evidence="1" type="ORF">FHX73_14420</name>
</gene>